<feature type="compositionally biased region" description="Low complexity" evidence="2">
    <location>
        <begin position="677"/>
        <end position="689"/>
    </location>
</feature>
<dbReference type="SUPFAM" id="SSF47923">
    <property type="entry name" value="Ypt/Rab-GAP domain of gyp1p"/>
    <property type="match status" value="2"/>
</dbReference>
<feature type="compositionally biased region" description="Polar residues" evidence="2">
    <location>
        <begin position="821"/>
        <end position="838"/>
    </location>
</feature>
<organism evidence="4 5">
    <name type="scientific">Lentinula detonsa</name>
    <dbReference type="NCBI Taxonomy" id="2804962"/>
    <lineage>
        <taxon>Eukaryota</taxon>
        <taxon>Fungi</taxon>
        <taxon>Dikarya</taxon>
        <taxon>Basidiomycota</taxon>
        <taxon>Agaricomycotina</taxon>
        <taxon>Agaricomycetes</taxon>
        <taxon>Agaricomycetidae</taxon>
        <taxon>Agaricales</taxon>
        <taxon>Marasmiineae</taxon>
        <taxon>Omphalotaceae</taxon>
        <taxon>Lentinula</taxon>
    </lineage>
</organism>
<feature type="region of interest" description="Disordered" evidence="2">
    <location>
        <begin position="877"/>
        <end position="937"/>
    </location>
</feature>
<reference evidence="4 5" key="1">
    <citation type="journal article" date="2023" name="Proc. Natl. Acad. Sci. U.S.A.">
        <title>A global phylogenomic analysis of the shiitake genus Lentinula.</title>
        <authorList>
            <person name="Sierra-Patev S."/>
            <person name="Min B."/>
            <person name="Naranjo-Ortiz M."/>
            <person name="Looney B."/>
            <person name="Konkel Z."/>
            <person name="Slot J.C."/>
            <person name="Sakamoto Y."/>
            <person name="Steenwyk J.L."/>
            <person name="Rokas A."/>
            <person name="Carro J."/>
            <person name="Camarero S."/>
            <person name="Ferreira P."/>
            <person name="Molpeceres G."/>
            <person name="Ruiz-Duenas F.J."/>
            <person name="Serrano A."/>
            <person name="Henrissat B."/>
            <person name="Drula E."/>
            <person name="Hughes K.W."/>
            <person name="Mata J.L."/>
            <person name="Ishikawa N.K."/>
            <person name="Vargas-Isla R."/>
            <person name="Ushijima S."/>
            <person name="Smith C.A."/>
            <person name="Donoghue J."/>
            <person name="Ahrendt S."/>
            <person name="Andreopoulos W."/>
            <person name="He G."/>
            <person name="LaButti K."/>
            <person name="Lipzen A."/>
            <person name="Ng V."/>
            <person name="Riley R."/>
            <person name="Sandor L."/>
            <person name="Barry K."/>
            <person name="Martinez A.T."/>
            <person name="Xiao Y."/>
            <person name="Gibbons J.G."/>
            <person name="Terashima K."/>
            <person name="Grigoriev I.V."/>
            <person name="Hibbett D."/>
        </authorList>
    </citation>
    <scope>NUCLEOTIDE SEQUENCE [LARGE SCALE GENOMIC DNA]</scope>
    <source>
        <strain evidence="4 5">TFB7810</strain>
    </source>
</reference>
<evidence type="ECO:0000313" key="4">
    <source>
        <dbReference type="EMBL" id="KAJ3738864.1"/>
    </source>
</evidence>
<feature type="region of interest" description="Disordered" evidence="2">
    <location>
        <begin position="674"/>
        <end position="712"/>
    </location>
</feature>
<name>A0A9W8NQS4_9AGAR</name>
<evidence type="ECO:0000256" key="1">
    <source>
        <dbReference type="ARBA" id="ARBA00005536"/>
    </source>
</evidence>
<feature type="compositionally biased region" description="Basic and acidic residues" evidence="2">
    <location>
        <begin position="1316"/>
        <end position="1342"/>
    </location>
</feature>
<dbReference type="GO" id="GO:0015031">
    <property type="term" value="P:protein transport"/>
    <property type="evidence" value="ECO:0007669"/>
    <property type="project" value="InterPro"/>
</dbReference>
<dbReference type="Proteomes" id="UP001142393">
    <property type="component" value="Unassembled WGS sequence"/>
</dbReference>
<protein>
    <submittedName>
        <fullName evidence="4">Regulator of Vps4 activity in the MVB pathway-domain-containing protein</fullName>
    </submittedName>
</protein>
<comment type="caution">
    <text evidence="4">The sequence shown here is derived from an EMBL/GenBank/DDBJ whole genome shotgun (WGS) entry which is preliminary data.</text>
</comment>
<gene>
    <name evidence="4" type="ORF">DFH05DRAFT_747718</name>
</gene>
<feature type="compositionally biased region" description="Low complexity" evidence="2">
    <location>
        <begin position="1123"/>
        <end position="1137"/>
    </location>
</feature>
<dbReference type="Pfam" id="PF03398">
    <property type="entry name" value="Ist1"/>
    <property type="match status" value="1"/>
</dbReference>
<feature type="domain" description="Rab-GAP TBC" evidence="3">
    <location>
        <begin position="214"/>
        <end position="553"/>
    </location>
</feature>
<keyword evidence="5" id="KW-1185">Reference proteome</keyword>
<feature type="region of interest" description="Disordered" evidence="2">
    <location>
        <begin position="331"/>
        <end position="366"/>
    </location>
</feature>
<comment type="similarity">
    <text evidence="1">Belongs to the IST1 family.</text>
</comment>
<accession>A0A9W8NQS4</accession>
<feature type="compositionally biased region" description="Polar residues" evidence="2">
    <location>
        <begin position="877"/>
        <end position="891"/>
    </location>
</feature>
<dbReference type="InterPro" id="IPR042277">
    <property type="entry name" value="IST1-like"/>
</dbReference>
<feature type="compositionally biased region" description="Low complexity" evidence="2">
    <location>
        <begin position="1053"/>
        <end position="1062"/>
    </location>
</feature>
<feature type="region of interest" description="Disordered" evidence="2">
    <location>
        <begin position="988"/>
        <end position="1033"/>
    </location>
</feature>
<dbReference type="Gene3D" id="1.20.1260.60">
    <property type="entry name" value="Vacuolar protein sorting-associated protein Ist1"/>
    <property type="match status" value="1"/>
</dbReference>
<feature type="region of interest" description="Disordered" evidence="2">
    <location>
        <begin position="790"/>
        <end position="838"/>
    </location>
</feature>
<dbReference type="EMBL" id="JANVFU010000022">
    <property type="protein sequence ID" value="KAJ3738864.1"/>
    <property type="molecule type" value="Genomic_DNA"/>
</dbReference>
<dbReference type="PANTHER" id="PTHR12161">
    <property type="entry name" value="IST1 FAMILY MEMBER"/>
    <property type="match status" value="1"/>
</dbReference>
<dbReference type="Gene3D" id="1.10.472.80">
    <property type="entry name" value="Ypt/Rab-GAP domain of gyp1p, domain 3"/>
    <property type="match status" value="1"/>
</dbReference>
<feature type="compositionally biased region" description="Basic residues" evidence="2">
    <location>
        <begin position="1227"/>
        <end position="1237"/>
    </location>
</feature>
<evidence type="ECO:0000256" key="2">
    <source>
        <dbReference type="SAM" id="MobiDB-lite"/>
    </source>
</evidence>
<dbReference type="PROSITE" id="PS50086">
    <property type="entry name" value="TBC_RABGAP"/>
    <property type="match status" value="1"/>
</dbReference>
<feature type="region of interest" description="Disordered" evidence="2">
    <location>
        <begin position="1051"/>
        <end position="1352"/>
    </location>
</feature>
<feature type="compositionally biased region" description="Basic and acidic residues" evidence="2">
    <location>
        <begin position="1178"/>
        <end position="1189"/>
    </location>
</feature>
<dbReference type="InterPro" id="IPR000195">
    <property type="entry name" value="Rab-GAP-TBC_dom"/>
</dbReference>
<feature type="compositionally biased region" description="Low complexity" evidence="2">
    <location>
        <begin position="807"/>
        <end position="820"/>
    </location>
</feature>
<dbReference type="InterPro" id="IPR005061">
    <property type="entry name" value="Ist1"/>
</dbReference>
<sequence>MALAQWELTSAKAQLRLASQRLGHLQEKNDSRGSITRRDIATLLQQGNAGLARVKAQNLYQDDIQGDAFEVLEMHVGVVLEHILELEHNSPGPAVIEAASSIIYASARVESKDLQLVRDLLVDRLGSDFVRASVGNRDRRVSDRIVKDLTAPPPNATQIDTYLLNIAKAYGVQWQPDPLRQDIVGPLSEILDIQSSPLVDLANLRRLCARGIPDEPATLRPRIWRVLLGTLPVLKASWSKEASKQRESYYDLVRQLLEPFGNLPDPTTPLSSLDLSLIKVAKQLSGIPSNLFHDLQEEPEPSELCPLDGVSPDHVKISCSNNLSARLQVIQKHRQPDSSSSIPEIRLESDAPDDTSEGSAAESRSPGSMILHASNALGAQAHEKHTAALLRLLYLHSAVNPGNLSPHIPALLLPLYSVLNQEVEPEDFAHVEADTFWLFEAMVGEFSELEDEEGGNTWMRKFSERLTWADSDLRDNLVYRFVFIGFSSLLTSFSSTSLQKVLTQLYHIIHSASAVLALSAPQPFCSRWLAPLLTQTLPLSAVIVVWDALFACQMRDRQNSKLEFLVDVCTAMLLRAKVALLKLGKSEPKSPSLWTEEAPGVPLISPLRPWELSDAFVQGVALLQHYPIQAAGGIDSVLQTASELRHRREDEAKFTATNSLTFGDRLRLSVWKGFTNQQTSPERSPSPSESSEEDQDTSSNVTETQEVAIDSGLTSRLATTVWRGITNQSAMEPPPSPLSPITPSHSPGRIERSSPVIVVNDTSESDVQEVTIDESTLTGRLTATVWRGITNRTAMEPPRSPHDISRPSTPSTPHTPSSPSIVVTDSEPTASTSKGWPSSTSLWNYAEKLKESNAAATLSKVSSNWQAKALAGSWSIRKSGNTSSHSEQPQVIDSLRHSDPPQNFWFKSSENRRTSVPDPDRSGVYSPPARPAFFKPPRDTVMFTGNEHIVDISNSPELSPSSEGGLIQKTKSLQASLAALTRGSETTLVAPATPQPKPKSGPRPLLLGSTSVITPRGERPISRSENSTPLNAPAQWNDVLQSRDNHAIHRDSLSSISSLSPSDALTRGKMEYDSDSPAPVSRKVALNRRSISPMAPHSRTGSIPAGSKIPPVPHFRTGSIPHLSLSSSSGSSAALASPMTPLKSSGWGQVHTPESPPAAPDGLHMRSPSLASSVHTIIPEEHSLEKAPSADDLPLEPPLPSRKLARKRTPPPPGDTSDSSVPELPRRNNRVRTKRNVRPPNLRLQHAVIPERVTTSPNSLAVEWPFDEQELATTPRASSFSDANNSTSPRSPRRARKISTERRSPTRQRKTSGEGQEPRSRKTSNEMRTRKVSDVNNHRDSAADMGDDEGYDELLSAYSESEDSSRHIISDD</sequence>
<evidence type="ECO:0000313" key="5">
    <source>
        <dbReference type="Proteomes" id="UP001142393"/>
    </source>
</evidence>
<evidence type="ECO:0000259" key="3">
    <source>
        <dbReference type="PROSITE" id="PS50086"/>
    </source>
</evidence>
<feature type="region of interest" description="Disordered" evidence="2">
    <location>
        <begin position="727"/>
        <end position="751"/>
    </location>
</feature>
<dbReference type="InterPro" id="IPR035969">
    <property type="entry name" value="Rab-GAP_TBC_sf"/>
</dbReference>
<dbReference type="PANTHER" id="PTHR12161:SF5">
    <property type="entry name" value="IST1 HOMOLOG"/>
    <property type="match status" value="1"/>
</dbReference>
<proteinExistence type="inferred from homology"/>
<feature type="compositionally biased region" description="Polar residues" evidence="2">
    <location>
        <begin position="1271"/>
        <end position="1290"/>
    </location>
</feature>
<feature type="compositionally biased region" description="Basic and acidic residues" evidence="2">
    <location>
        <begin position="909"/>
        <end position="921"/>
    </location>
</feature>